<evidence type="ECO:0000313" key="3">
    <source>
        <dbReference type="Proteomes" id="UP000308652"/>
    </source>
</evidence>
<dbReference type="EMBL" id="ML213615">
    <property type="protein sequence ID" value="TFK36265.1"/>
    <property type="molecule type" value="Genomic_DNA"/>
</dbReference>
<feature type="transmembrane region" description="Helical" evidence="1">
    <location>
        <begin position="12"/>
        <end position="34"/>
    </location>
</feature>
<keyword evidence="1" id="KW-0812">Transmembrane</keyword>
<keyword evidence="1" id="KW-1133">Transmembrane helix</keyword>
<proteinExistence type="predicted"/>
<accession>A0A5C3LTZ7</accession>
<evidence type="ECO:0000256" key="1">
    <source>
        <dbReference type="SAM" id="Phobius"/>
    </source>
</evidence>
<dbReference type="Proteomes" id="UP000308652">
    <property type="component" value="Unassembled WGS sequence"/>
</dbReference>
<dbReference type="AlphaFoldDB" id="A0A5C3LTZ7"/>
<evidence type="ECO:0000313" key="2">
    <source>
        <dbReference type="EMBL" id="TFK36265.1"/>
    </source>
</evidence>
<sequence length="58" mass="7101">MALGDLFLPFPLFLPFLFLFSVLHIYHLCLYFTIHHPHREIHELQALWLRRSKSYSKF</sequence>
<protein>
    <submittedName>
        <fullName evidence="2">Uncharacterized protein</fullName>
    </submittedName>
</protein>
<reference evidence="2 3" key="1">
    <citation type="journal article" date="2019" name="Nat. Ecol. Evol.">
        <title>Megaphylogeny resolves global patterns of mushroom evolution.</title>
        <authorList>
            <person name="Varga T."/>
            <person name="Krizsan K."/>
            <person name="Foldi C."/>
            <person name="Dima B."/>
            <person name="Sanchez-Garcia M."/>
            <person name="Sanchez-Ramirez S."/>
            <person name="Szollosi G.J."/>
            <person name="Szarkandi J.G."/>
            <person name="Papp V."/>
            <person name="Albert L."/>
            <person name="Andreopoulos W."/>
            <person name="Angelini C."/>
            <person name="Antonin V."/>
            <person name="Barry K.W."/>
            <person name="Bougher N.L."/>
            <person name="Buchanan P."/>
            <person name="Buyck B."/>
            <person name="Bense V."/>
            <person name="Catcheside P."/>
            <person name="Chovatia M."/>
            <person name="Cooper J."/>
            <person name="Damon W."/>
            <person name="Desjardin D."/>
            <person name="Finy P."/>
            <person name="Geml J."/>
            <person name="Haridas S."/>
            <person name="Hughes K."/>
            <person name="Justo A."/>
            <person name="Karasinski D."/>
            <person name="Kautmanova I."/>
            <person name="Kiss B."/>
            <person name="Kocsube S."/>
            <person name="Kotiranta H."/>
            <person name="LaButti K.M."/>
            <person name="Lechner B.E."/>
            <person name="Liimatainen K."/>
            <person name="Lipzen A."/>
            <person name="Lukacs Z."/>
            <person name="Mihaltcheva S."/>
            <person name="Morgado L.N."/>
            <person name="Niskanen T."/>
            <person name="Noordeloos M.E."/>
            <person name="Ohm R.A."/>
            <person name="Ortiz-Santana B."/>
            <person name="Ovrebo C."/>
            <person name="Racz N."/>
            <person name="Riley R."/>
            <person name="Savchenko A."/>
            <person name="Shiryaev A."/>
            <person name="Soop K."/>
            <person name="Spirin V."/>
            <person name="Szebenyi C."/>
            <person name="Tomsovsky M."/>
            <person name="Tulloss R.E."/>
            <person name="Uehling J."/>
            <person name="Grigoriev I.V."/>
            <person name="Vagvolgyi C."/>
            <person name="Papp T."/>
            <person name="Martin F.M."/>
            <person name="Miettinen O."/>
            <person name="Hibbett D.S."/>
            <person name="Nagy L.G."/>
        </authorList>
    </citation>
    <scope>NUCLEOTIDE SEQUENCE [LARGE SCALE GENOMIC DNA]</scope>
    <source>
        <strain evidence="2 3">CBS 166.37</strain>
    </source>
</reference>
<gene>
    <name evidence="2" type="ORF">BDQ12DRAFT_687113</name>
</gene>
<keyword evidence="3" id="KW-1185">Reference proteome</keyword>
<keyword evidence="1" id="KW-0472">Membrane</keyword>
<name>A0A5C3LTZ7_9AGAR</name>
<organism evidence="2 3">
    <name type="scientific">Crucibulum laeve</name>
    <dbReference type="NCBI Taxonomy" id="68775"/>
    <lineage>
        <taxon>Eukaryota</taxon>
        <taxon>Fungi</taxon>
        <taxon>Dikarya</taxon>
        <taxon>Basidiomycota</taxon>
        <taxon>Agaricomycotina</taxon>
        <taxon>Agaricomycetes</taxon>
        <taxon>Agaricomycetidae</taxon>
        <taxon>Agaricales</taxon>
        <taxon>Agaricineae</taxon>
        <taxon>Nidulariaceae</taxon>
        <taxon>Crucibulum</taxon>
    </lineage>
</organism>